<evidence type="ECO:0000256" key="1">
    <source>
        <dbReference type="SAM" id="MobiDB-lite"/>
    </source>
</evidence>
<keyword evidence="2" id="KW-0812">Transmembrane</keyword>
<reference evidence="3" key="1">
    <citation type="submission" date="2021-04" db="EMBL/GenBank/DDBJ databases">
        <authorList>
            <person name="Chebbi M.A.C M."/>
        </authorList>
    </citation>
    <scope>NUCLEOTIDE SEQUENCE</scope>
</reference>
<feature type="compositionally biased region" description="Polar residues" evidence="1">
    <location>
        <begin position="219"/>
        <end position="229"/>
    </location>
</feature>
<keyword evidence="2" id="KW-0472">Membrane</keyword>
<dbReference type="Proteomes" id="UP000786811">
    <property type="component" value="Unassembled WGS sequence"/>
</dbReference>
<keyword evidence="4" id="KW-1185">Reference proteome</keyword>
<dbReference type="EMBL" id="CAJNRD030001122">
    <property type="protein sequence ID" value="CAG5100542.1"/>
    <property type="molecule type" value="Genomic_DNA"/>
</dbReference>
<evidence type="ECO:0000256" key="2">
    <source>
        <dbReference type="SAM" id="Phobius"/>
    </source>
</evidence>
<proteinExistence type="predicted"/>
<feature type="compositionally biased region" description="Low complexity" evidence="1">
    <location>
        <begin position="192"/>
        <end position="210"/>
    </location>
</feature>
<evidence type="ECO:0000313" key="4">
    <source>
        <dbReference type="Proteomes" id="UP000786811"/>
    </source>
</evidence>
<gene>
    <name evidence="3" type="ORF">HICCMSTLAB_LOCUS9615</name>
</gene>
<accession>A0A8J2HL09</accession>
<feature type="transmembrane region" description="Helical" evidence="2">
    <location>
        <begin position="512"/>
        <end position="532"/>
    </location>
</feature>
<feature type="region of interest" description="Disordered" evidence="1">
    <location>
        <begin position="182"/>
        <end position="301"/>
    </location>
</feature>
<dbReference type="AlphaFoldDB" id="A0A8J2HL09"/>
<protein>
    <submittedName>
        <fullName evidence="3">Uncharacterized protein</fullName>
    </submittedName>
</protein>
<keyword evidence="2" id="KW-1133">Transmembrane helix</keyword>
<sequence length="604" mass="68669">MVVNVVGIPGRYGSDRPKFLKSLFIEEFPDVRRLDRLAAKLNNVTFRISNFSNFIRTLIDSSCNTSTSRDLWRELPTEITDSLSLVTFKIKAFNFFLDPQVAKFRQEITEQEAEEKQSKQQKKQEKKSSQKKKEEPADKKLQGSPIAQRLRSKVKADDTALPSTSKGVMRRVFDKLPSFKRKQFSKIKESSSSRSESNIESSSESSASERSGIRKTPKKTQLYTPATTPRLQRRQREERLTDLEISSKSMSMFSDDSDSETIGGRVRVPPFSDRRVNESDDEPHSEVEENEDQEDVKASRSGRARKIIETRDQIFMQKNNYLYFIDEYGQPVDSGATKLEERSLLPKFKNLQAGSVAITKIGSRHHIAIVVNKGESLSWVVRTLTRTLTRLNLRTISIAKSSSVNETIHDKIIGKIKISDSGILTLTDSSHSLIANDIRLMGFSSNSEVYTTQPTYELDLIQILPNICKKEFKPINNIPYVPNQLSYDFTLNEVAGQNQNVPVHNYSNHSTLYLIFGVFLIIFITIAYILCFNSKKTTESTLIDSSNQTEVTLIEPDAHIYDVPSSSVSLVTPPNNLKDESKSIYIEMRNIRKTLTFKNAPEKI</sequence>
<name>A0A8J2HL09_COTCN</name>
<organism evidence="3 4">
    <name type="scientific">Cotesia congregata</name>
    <name type="common">Parasitoid wasp</name>
    <name type="synonym">Apanteles congregatus</name>
    <dbReference type="NCBI Taxonomy" id="51543"/>
    <lineage>
        <taxon>Eukaryota</taxon>
        <taxon>Metazoa</taxon>
        <taxon>Ecdysozoa</taxon>
        <taxon>Arthropoda</taxon>
        <taxon>Hexapoda</taxon>
        <taxon>Insecta</taxon>
        <taxon>Pterygota</taxon>
        <taxon>Neoptera</taxon>
        <taxon>Endopterygota</taxon>
        <taxon>Hymenoptera</taxon>
        <taxon>Apocrita</taxon>
        <taxon>Ichneumonoidea</taxon>
        <taxon>Braconidae</taxon>
        <taxon>Microgastrinae</taxon>
        <taxon>Cotesia</taxon>
    </lineage>
</organism>
<dbReference type="OrthoDB" id="7701448at2759"/>
<comment type="caution">
    <text evidence="3">The sequence shown here is derived from an EMBL/GenBank/DDBJ whole genome shotgun (WGS) entry which is preliminary data.</text>
</comment>
<feature type="region of interest" description="Disordered" evidence="1">
    <location>
        <begin position="112"/>
        <end position="163"/>
    </location>
</feature>
<evidence type="ECO:0000313" key="3">
    <source>
        <dbReference type="EMBL" id="CAG5100542.1"/>
    </source>
</evidence>
<feature type="compositionally biased region" description="Basic and acidic residues" evidence="1">
    <location>
        <begin position="112"/>
        <end position="141"/>
    </location>
</feature>
<feature type="compositionally biased region" description="Basic and acidic residues" evidence="1">
    <location>
        <begin position="272"/>
        <end position="287"/>
    </location>
</feature>